<evidence type="ECO:0000313" key="2">
    <source>
        <dbReference type="EMBL" id="MBO8459181.1"/>
    </source>
</evidence>
<dbReference type="Proteomes" id="UP000823641">
    <property type="component" value="Unassembled WGS sequence"/>
</dbReference>
<dbReference type="Gene3D" id="3.90.550.10">
    <property type="entry name" value="Spore Coat Polysaccharide Biosynthesis Protein SpsA, Chain A"/>
    <property type="match status" value="1"/>
</dbReference>
<dbReference type="CDD" id="cd00761">
    <property type="entry name" value="Glyco_tranf_GTA_type"/>
    <property type="match status" value="1"/>
</dbReference>
<reference evidence="2" key="2">
    <citation type="journal article" date="2021" name="PeerJ">
        <title>Extensive microbial diversity within the chicken gut microbiome revealed by metagenomics and culture.</title>
        <authorList>
            <person name="Gilroy R."/>
            <person name="Ravi A."/>
            <person name="Getino M."/>
            <person name="Pursley I."/>
            <person name="Horton D.L."/>
            <person name="Alikhan N.F."/>
            <person name="Baker D."/>
            <person name="Gharbi K."/>
            <person name="Hall N."/>
            <person name="Watson M."/>
            <person name="Adriaenssens E.M."/>
            <person name="Foster-Nyarko E."/>
            <person name="Jarju S."/>
            <person name="Secka A."/>
            <person name="Antonio M."/>
            <person name="Oren A."/>
            <person name="Chaudhuri R.R."/>
            <person name="La Ragione R."/>
            <person name="Hildebrand F."/>
            <person name="Pallen M.J."/>
        </authorList>
    </citation>
    <scope>NUCLEOTIDE SEQUENCE</scope>
    <source>
        <strain evidence="2">G3-3990</strain>
    </source>
</reference>
<dbReference type="AlphaFoldDB" id="A0A9D9N3K0"/>
<evidence type="ECO:0000313" key="3">
    <source>
        <dbReference type="Proteomes" id="UP000823641"/>
    </source>
</evidence>
<proteinExistence type="predicted"/>
<name>A0A9D9N3K0_9BACT</name>
<accession>A0A9D9N3K0</accession>
<dbReference type="EMBL" id="JADIMG010000026">
    <property type="protein sequence ID" value="MBO8459181.1"/>
    <property type="molecule type" value="Genomic_DNA"/>
</dbReference>
<evidence type="ECO:0000259" key="1">
    <source>
        <dbReference type="Pfam" id="PF00535"/>
    </source>
</evidence>
<comment type="caution">
    <text evidence="2">The sequence shown here is derived from an EMBL/GenBank/DDBJ whole genome shotgun (WGS) entry which is preliminary data.</text>
</comment>
<reference evidence="2" key="1">
    <citation type="submission" date="2020-10" db="EMBL/GenBank/DDBJ databases">
        <authorList>
            <person name="Gilroy R."/>
        </authorList>
    </citation>
    <scope>NUCLEOTIDE SEQUENCE</scope>
    <source>
        <strain evidence="2">G3-3990</strain>
    </source>
</reference>
<dbReference type="InterPro" id="IPR001173">
    <property type="entry name" value="Glyco_trans_2-like"/>
</dbReference>
<dbReference type="SUPFAM" id="SSF53448">
    <property type="entry name" value="Nucleotide-diphospho-sugar transferases"/>
    <property type="match status" value="1"/>
</dbReference>
<gene>
    <name evidence="2" type="ORF">IAA73_02455</name>
</gene>
<feature type="domain" description="Glycosyltransferase 2-like" evidence="1">
    <location>
        <begin position="9"/>
        <end position="137"/>
    </location>
</feature>
<dbReference type="Pfam" id="PF00535">
    <property type="entry name" value="Glycos_transf_2"/>
    <property type="match status" value="1"/>
</dbReference>
<organism evidence="2 3">
    <name type="scientific">Candidatus Gallipaludibacter merdavium</name>
    <dbReference type="NCBI Taxonomy" id="2840839"/>
    <lineage>
        <taxon>Bacteria</taxon>
        <taxon>Pseudomonadati</taxon>
        <taxon>Bacteroidota</taxon>
        <taxon>Bacteroidia</taxon>
        <taxon>Bacteroidales</taxon>
        <taxon>Candidatus Gallipaludibacter</taxon>
    </lineage>
</organism>
<protein>
    <submittedName>
        <fullName evidence="2">Glycosyltransferase family 2 protein</fullName>
    </submittedName>
</protein>
<sequence>MENKNDLVSIITPLYNGERFVSTTIDSVLAQTYSYWEMIIVNDGSTDHSAEIVQSYVDKDSRIKLYTQLNAGSAAARNNGIRRAKGRYIAMLDSDDLWDADYLQSQIDFMQSKDASVICAAYRYINEENKEILSPYIPNPIIPVKQMRITNRVGCLTGMYDTEKLGKHFFREELRSLRDDYAFWLELAEEAGNIYGNQSVIASYRVWNSFTGNKFKLVKAQFLFYYKYQQLGLLQSIYNLLYWGLRGIKKFYLTK</sequence>
<dbReference type="PANTHER" id="PTHR22916">
    <property type="entry name" value="GLYCOSYLTRANSFERASE"/>
    <property type="match status" value="1"/>
</dbReference>
<dbReference type="InterPro" id="IPR029044">
    <property type="entry name" value="Nucleotide-diphossugar_trans"/>
</dbReference>
<dbReference type="GO" id="GO:0016758">
    <property type="term" value="F:hexosyltransferase activity"/>
    <property type="evidence" value="ECO:0007669"/>
    <property type="project" value="UniProtKB-ARBA"/>
</dbReference>
<dbReference type="PANTHER" id="PTHR22916:SF3">
    <property type="entry name" value="UDP-GLCNAC:BETAGAL BETA-1,3-N-ACETYLGLUCOSAMINYLTRANSFERASE-LIKE PROTEIN 1"/>
    <property type="match status" value="1"/>
</dbReference>